<dbReference type="Proteomes" id="UP000298652">
    <property type="component" value="Chromosome 3"/>
</dbReference>
<protein>
    <submittedName>
        <fullName evidence="1">Uncharacterized protein</fullName>
    </submittedName>
</protein>
<sequence length="114" mass="12484">MPPHALTKTPHGGGPRCLCPALVHPPPAWPPPHCHTSRARLHDLSVSPLNHALMPPPLCLCSSIPLHLRRLDDGGGDPQDEDEVTWRWKGPVEPNPIYLPLLPPPGLHPPLPPW</sequence>
<reference evidence="1" key="1">
    <citation type="submission" date="2019-03" db="EMBL/GenBank/DDBJ databases">
        <title>WGS assembly of Setaria viridis.</title>
        <authorList>
            <person name="Huang P."/>
            <person name="Jenkins J."/>
            <person name="Grimwood J."/>
            <person name="Barry K."/>
            <person name="Healey A."/>
            <person name="Mamidi S."/>
            <person name="Sreedasyam A."/>
            <person name="Shu S."/>
            <person name="Feldman M."/>
            <person name="Wu J."/>
            <person name="Yu Y."/>
            <person name="Chen C."/>
            <person name="Johnson J."/>
            <person name="Rokhsar D."/>
            <person name="Baxter I."/>
            <person name="Schmutz J."/>
            <person name="Brutnell T."/>
            <person name="Kellogg E."/>
        </authorList>
    </citation>
    <scope>NUCLEOTIDE SEQUENCE [LARGE SCALE GENOMIC DNA]</scope>
</reference>
<gene>
    <name evidence="1" type="ORF">SEVIR_3G088500v2</name>
</gene>
<evidence type="ECO:0000313" key="2">
    <source>
        <dbReference type="Proteomes" id="UP000298652"/>
    </source>
</evidence>
<organism evidence="1 2">
    <name type="scientific">Setaria viridis</name>
    <name type="common">Green bristlegrass</name>
    <name type="synonym">Setaria italica subsp. viridis</name>
    <dbReference type="NCBI Taxonomy" id="4556"/>
    <lineage>
        <taxon>Eukaryota</taxon>
        <taxon>Viridiplantae</taxon>
        <taxon>Streptophyta</taxon>
        <taxon>Embryophyta</taxon>
        <taxon>Tracheophyta</taxon>
        <taxon>Spermatophyta</taxon>
        <taxon>Magnoliopsida</taxon>
        <taxon>Liliopsida</taxon>
        <taxon>Poales</taxon>
        <taxon>Poaceae</taxon>
        <taxon>PACMAD clade</taxon>
        <taxon>Panicoideae</taxon>
        <taxon>Panicodae</taxon>
        <taxon>Paniceae</taxon>
        <taxon>Cenchrinae</taxon>
        <taxon>Setaria</taxon>
    </lineage>
</organism>
<keyword evidence="2" id="KW-1185">Reference proteome</keyword>
<accession>A0A4U6V917</accession>
<dbReference type="Gramene" id="TKW25012">
    <property type="protein sequence ID" value="TKW25012"/>
    <property type="gene ID" value="SEVIR_3G088500v2"/>
</dbReference>
<dbReference type="AlphaFoldDB" id="A0A4U6V917"/>
<proteinExistence type="predicted"/>
<evidence type="ECO:0000313" key="1">
    <source>
        <dbReference type="EMBL" id="TKW25012.1"/>
    </source>
</evidence>
<name>A0A4U6V917_SETVI</name>
<dbReference type="EMBL" id="CM016554">
    <property type="protein sequence ID" value="TKW25012.1"/>
    <property type="molecule type" value="Genomic_DNA"/>
</dbReference>